<gene>
    <name evidence="1" type="ORF">EDC56_3569</name>
</gene>
<dbReference type="AlphaFoldDB" id="A0A3N2DDM7"/>
<reference evidence="1 2" key="1">
    <citation type="submission" date="2018-11" db="EMBL/GenBank/DDBJ databases">
        <title>Genomic Encyclopedia of Type Strains, Phase IV (KMG-IV): sequencing the most valuable type-strain genomes for metagenomic binning, comparative biology and taxonomic classification.</title>
        <authorList>
            <person name="Goeker M."/>
        </authorList>
    </citation>
    <scope>NUCLEOTIDE SEQUENCE [LARGE SCALE GENOMIC DNA]</scope>
    <source>
        <strain evidence="1 2">DSM 100316</strain>
    </source>
</reference>
<evidence type="ECO:0000313" key="1">
    <source>
        <dbReference type="EMBL" id="ROR97900.1"/>
    </source>
</evidence>
<proteinExistence type="predicted"/>
<comment type="caution">
    <text evidence="1">The sequence shown here is derived from an EMBL/GenBank/DDBJ whole genome shotgun (WGS) entry which is preliminary data.</text>
</comment>
<name>A0A3N2DDM7_9GAMM</name>
<organism evidence="1 2">
    <name type="scientific">Sinobacterium caligoides</name>
    <dbReference type="NCBI Taxonomy" id="933926"/>
    <lineage>
        <taxon>Bacteria</taxon>
        <taxon>Pseudomonadati</taxon>
        <taxon>Pseudomonadota</taxon>
        <taxon>Gammaproteobacteria</taxon>
        <taxon>Cellvibrionales</taxon>
        <taxon>Spongiibacteraceae</taxon>
        <taxon>Sinobacterium</taxon>
    </lineage>
</organism>
<dbReference type="EMBL" id="RKHR01000008">
    <property type="protein sequence ID" value="ROR97900.1"/>
    <property type="molecule type" value="Genomic_DNA"/>
</dbReference>
<keyword evidence="2" id="KW-1185">Reference proteome</keyword>
<protein>
    <submittedName>
        <fullName evidence="1">Uncharacterized protein</fullName>
    </submittedName>
</protein>
<dbReference type="Proteomes" id="UP000275394">
    <property type="component" value="Unassembled WGS sequence"/>
</dbReference>
<evidence type="ECO:0000313" key="2">
    <source>
        <dbReference type="Proteomes" id="UP000275394"/>
    </source>
</evidence>
<accession>A0A3N2DDM7</accession>
<sequence>MDRFLESKTTETKVVKFNKRSDMLAGGEIAEACANAEKINPEGSALVFNNLPLLESKFSFDAVLQQIIATSPVASHLQPDEVATSKTNLLDSLLQSYTKDSASNQGVAMELDLRPDDAALANDGQLFSDMKPLGLFNRIDLADRDGKHCGEYRIAFGRIAGSESDINGNSNSNNNNRFLMIFEGQYPNPQPELGLAGCAPVVNYWASLDGLSDEKAVVELHKFFMTGTVQDGVTLPAVVNYQNYSADRGQVRVNSIVLVEGPTPNLNQARWQLREFKTAIGTEDNSVEFSHVTVKANPLAELYAYSTSTNTEAFNALSDSFKQDFVTNMLPQLLAPELKGKTSPSDIINGIFLDNDDKYNEFQSNSETPIDETDAINVATVSENFLSDQMINDFINERTQQSGVNHGITREMVINRANAMTCQGCHMTALAQYVAPGLTWPLMGPGGFVQISERENGALSTALKDQFLPARKGVMENFICNPPAVASK</sequence>